<dbReference type="InterPro" id="IPR044946">
    <property type="entry name" value="Restrct_endonuc_typeI_TRD_sf"/>
</dbReference>
<name>A0A366JNV4_CYTFI</name>
<keyword evidence="6" id="KW-1185">Reference proteome</keyword>
<sequence length="423" mass="47737">MSSRVQLVELTTKIGSGSTPRGGKKSYLANGLYKLIRSQNIYNHYFSEDGLAYISEEQAHKLNNVELMKDDILINITGDSVARATIVTEKMLPARVNQHVSIIRCNNEKIYPHYLLSVLTSKEMQRHLLSLAQVGGTRAALTKGMLEKLEIDIVGMKKQRYIGDVLRFINTKIETNQNVIQLLEKISQALFKSWFYDFEFPNEEGLPYKSSGGKMVDSQLGDIPEGWNLYVLSEITQISKKTFNPQKTDAKVVAHFSLPAYDSKCYPILDEVKTIKSNKWIVNENCVLFSKMNPSTPRVWLPILDKSRLNVCSSEFVVLKSENDSKAAFIYNLCKSEPFTEYLIAGATGSTNSRQRITPDNAMLFKIALNGELIDKYGLVVKDLMEKVKILSKENHQLEKVRDTLLPKLLSGGIEIPDESVVV</sequence>
<dbReference type="GO" id="GO:0009307">
    <property type="term" value="P:DNA restriction-modification system"/>
    <property type="evidence" value="ECO:0007669"/>
    <property type="project" value="UniProtKB-KW"/>
</dbReference>
<dbReference type="EMBL" id="QNSF01000011">
    <property type="protein sequence ID" value="RBP89590.1"/>
    <property type="molecule type" value="Genomic_DNA"/>
</dbReference>
<evidence type="ECO:0000259" key="4">
    <source>
        <dbReference type="Pfam" id="PF01420"/>
    </source>
</evidence>
<dbReference type="Gene3D" id="3.90.220.20">
    <property type="entry name" value="DNA methylase specificity domains"/>
    <property type="match status" value="2"/>
</dbReference>
<comment type="caution">
    <text evidence="5">The sequence shown here is derived from an EMBL/GenBank/DDBJ whole genome shotgun (WGS) entry which is preliminary data.</text>
</comment>
<dbReference type="RefSeq" id="WP_113884529.1">
    <property type="nucleotide sequence ID" value="NZ_QNSF01000011.1"/>
</dbReference>
<dbReference type="AlphaFoldDB" id="A0A366JNV4"/>
<dbReference type="Proteomes" id="UP000252731">
    <property type="component" value="Unassembled WGS sequence"/>
</dbReference>
<dbReference type="PANTHER" id="PTHR30408">
    <property type="entry name" value="TYPE-1 RESTRICTION ENZYME ECOKI SPECIFICITY PROTEIN"/>
    <property type="match status" value="1"/>
</dbReference>
<protein>
    <submittedName>
        <fullName evidence="5">Type I restriction enzyme S subunit</fullName>
    </submittedName>
</protein>
<dbReference type="GO" id="GO:0003677">
    <property type="term" value="F:DNA binding"/>
    <property type="evidence" value="ECO:0007669"/>
    <property type="project" value="UniProtKB-KW"/>
</dbReference>
<dbReference type="SUPFAM" id="SSF116734">
    <property type="entry name" value="DNA methylase specificity domain"/>
    <property type="match status" value="2"/>
</dbReference>
<dbReference type="OrthoDB" id="9795776at2"/>
<comment type="similarity">
    <text evidence="1">Belongs to the type-I restriction system S methylase family.</text>
</comment>
<dbReference type="Pfam" id="PF01420">
    <property type="entry name" value="Methylase_S"/>
    <property type="match status" value="1"/>
</dbReference>
<dbReference type="InterPro" id="IPR000055">
    <property type="entry name" value="Restrct_endonuc_typeI_TRD"/>
</dbReference>
<organism evidence="5 6">
    <name type="scientific">Cytobacillus firmus</name>
    <name type="common">Bacillus firmus</name>
    <dbReference type="NCBI Taxonomy" id="1399"/>
    <lineage>
        <taxon>Bacteria</taxon>
        <taxon>Bacillati</taxon>
        <taxon>Bacillota</taxon>
        <taxon>Bacilli</taxon>
        <taxon>Bacillales</taxon>
        <taxon>Bacillaceae</taxon>
        <taxon>Cytobacillus</taxon>
    </lineage>
</organism>
<keyword evidence="2" id="KW-0680">Restriction system</keyword>
<keyword evidence="3" id="KW-0238">DNA-binding</keyword>
<evidence type="ECO:0000256" key="1">
    <source>
        <dbReference type="ARBA" id="ARBA00010923"/>
    </source>
</evidence>
<evidence type="ECO:0000313" key="6">
    <source>
        <dbReference type="Proteomes" id="UP000252731"/>
    </source>
</evidence>
<dbReference type="PANTHER" id="PTHR30408:SF13">
    <property type="entry name" value="TYPE I RESTRICTION ENZYME HINDI SPECIFICITY SUBUNIT"/>
    <property type="match status" value="1"/>
</dbReference>
<reference evidence="5 6" key="1">
    <citation type="submission" date="2018-06" db="EMBL/GenBank/DDBJ databases">
        <title>Freshwater and sediment microbial communities from various areas in North America, analyzing microbe dynamics in response to fracking.</title>
        <authorList>
            <person name="Lamendella R."/>
        </authorList>
    </citation>
    <scope>NUCLEOTIDE SEQUENCE [LARGE SCALE GENOMIC DNA]</scope>
    <source>
        <strain evidence="5 6">14_TX</strain>
    </source>
</reference>
<dbReference type="InterPro" id="IPR052021">
    <property type="entry name" value="Type-I_RS_S_subunit"/>
</dbReference>
<feature type="domain" description="Type I restriction modification DNA specificity" evidence="4">
    <location>
        <begin position="16"/>
        <end position="184"/>
    </location>
</feature>
<proteinExistence type="inferred from homology"/>
<evidence type="ECO:0000256" key="2">
    <source>
        <dbReference type="ARBA" id="ARBA00022747"/>
    </source>
</evidence>
<evidence type="ECO:0000313" key="5">
    <source>
        <dbReference type="EMBL" id="RBP89590.1"/>
    </source>
</evidence>
<accession>A0A366JNV4</accession>
<evidence type="ECO:0000256" key="3">
    <source>
        <dbReference type="ARBA" id="ARBA00023125"/>
    </source>
</evidence>
<gene>
    <name evidence="5" type="ORF">DFO70_111246</name>
</gene>